<sequence>MEPQIHTDIQKQNHQIVFFDGICNFCNASINFIIDHDPEKLFKFIPLQSELAQNILEPFGENRKIQQDFDSVILLKNNILYKKSAAAIEIAAQLNSWVKHLKIFRYLPEFLRNPVYDFIAKYRYQIFGKSDECRIPTPELRDRFL</sequence>
<protein>
    <submittedName>
        <fullName evidence="1">Predicted thiol-disulfide oxidoreductase YuxK, DCC family</fullName>
    </submittedName>
</protein>
<evidence type="ECO:0000313" key="1">
    <source>
        <dbReference type="EMBL" id="SFQ42385.1"/>
    </source>
</evidence>
<reference evidence="1 2" key="1">
    <citation type="submission" date="2016-10" db="EMBL/GenBank/DDBJ databases">
        <authorList>
            <person name="de Groot N.N."/>
        </authorList>
    </citation>
    <scope>NUCLEOTIDE SEQUENCE [LARGE SCALE GENOMIC DNA]</scope>
    <source>
        <strain evidence="2">E92,LMG 26720,CCM 7988</strain>
    </source>
</reference>
<organism evidence="1 2">
    <name type="scientific">Pseudarcicella hirudinis</name>
    <dbReference type="NCBI Taxonomy" id="1079859"/>
    <lineage>
        <taxon>Bacteria</taxon>
        <taxon>Pseudomonadati</taxon>
        <taxon>Bacteroidota</taxon>
        <taxon>Cytophagia</taxon>
        <taxon>Cytophagales</taxon>
        <taxon>Flectobacillaceae</taxon>
        <taxon>Pseudarcicella</taxon>
    </lineage>
</organism>
<dbReference type="InterPro" id="IPR007263">
    <property type="entry name" value="DCC1-like"/>
</dbReference>
<keyword evidence="2" id="KW-1185">Reference proteome</keyword>
<dbReference type="PANTHER" id="PTHR33639">
    <property type="entry name" value="THIOL-DISULFIDE OXIDOREDUCTASE DCC"/>
    <property type="match status" value="1"/>
</dbReference>
<proteinExistence type="predicted"/>
<dbReference type="RefSeq" id="WP_092019408.1">
    <property type="nucleotide sequence ID" value="NZ_FOXH01000018.1"/>
</dbReference>
<dbReference type="OrthoDB" id="9785438at2"/>
<evidence type="ECO:0000313" key="2">
    <source>
        <dbReference type="Proteomes" id="UP000199306"/>
    </source>
</evidence>
<dbReference type="Pfam" id="PF04134">
    <property type="entry name" value="DCC1-like"/>
    <property type="match status" value="1"/>
</dbReference>
<dbReference type="Proteomes" id="UP000199306">
    <property type="component" value="Unassembled WGS sequence"/>
</dbReference>
<dbReference type="PANTHER" id="PTHR33639:SF2">
    <property type="entry name" value="DUF393 DOMAIN-CONTAINING PROTEIN"/>
    <property type="match status" value="1"/>
</dbReference>
<dbReference type="GO" id="GO:0015035">
    <property type="term" value="F:protein-disulfide reductase activity"/>
    <property type="evidence" value="ECO:0007669"/>
    <property type="project" value="InterPro"/>
</dbReference>
<accession>A0A1I5YDT1</accession>
<dbReference type="EMBL" id="FOXH01000018">
    <property type="protein sequence ID" value="SFQ42385.1"/>
    <property type="molecule type" value="Genomic_DNA"/>
</dbReference>
<dbReference type="STRING" id="1079859.SAMN04515674_11844"/>
<gene>
    <name evidence="1" type="ORF">SAMN04515674_11844</name>
</gene>
<dbReference type="InterPro" id="IPR052927">
    <property type="entry name" value="DCC_oxidoreductase"/>
</dbReference>
<dbReference type="AlphaFoldDB" id="A0A1I5YDT1"/>
<name>A0A1I5YDT1_9BACT</name>